<dbReference type="EMBL" id="BATI01000069">
    <property type="protein sequence ID" value="GAD65097.1"/>
    <property type="molecule type" value="Genomic_DNA"/>
</dbReference>
<dbReference type="AlphaFoldDB" id="U2ZVG8"/>
<protein>
    <submittedName>
        <fullName evidence="1">Uncharacterized protein</fullName>
    </submittedName>
</protein>
<keyword evidence="2" id="KW-1185">Reference proteome</keyword>
<dbReference type="OrthoDB" id="9935890at2"/>
<sequence length="83" mass="9673">MSSITEDDKTVWDTPSGYVLTCNKTLCMEETQVQVFTEGKRYRVESMHPIAIPAFVKVIDDQGELHMLDGSHLREWFNRKPRE</sequence>
<reference evidence="1" key="1">
    <citation type="submission" date="2024-09" db="EMBL/GenBank/DDBJ databases">
        <title>Whole genome shotgun sequence of Pseudomonas alcaligenes NBRC 14159.</title>
        <authorList>
            <person name="Yoshida I."/>
            <person name="Hosoyama A."/>
            <person name="Tsuchikane K."/>
            <person name="Noguchi M."/>
            <person name="Hirakata S."/>
            <person name="Ando Y."/>
            <person name="Ohji S."/>
            <person name="Yamazoe A."/>
            <person name="Yamazaki S."/>
            <person name="Fujita N."/>
        </authorList>
    </citation>
    <scope>NUCLEOTIDE SEQUENCE</scope>
    <source>
        <strain evidence="1">NBRC 14159</strain>
    </source>
</reference>
<name>U2ZVG8_AQUA1</name>
<gene>
    <name evidence="1" type="ORF">PA6_069_00010</name>
</gene>
<proteinExistence type="predicted"/>
<evidence type="ECO:0000313" key="2">
    <source>
        <dbReference type="Proteomes" id="UP000016560"/>
    </source>
</evidence>
<dbReference type="Proteomes" id="UP000016560">
    <property type="component" value="Unassembled WGS sequence"/>
</dbReference>
<dbReference type="RefSeq" id="WP_021703122.1">
    <property type="nucleotide sequence ID" value="NZ_BATI01000069.1"/>
</dbReference>
<organism evidence="1 2">
    <name type="scientific">Aquipseudomonas alcaligenes (strain ATCC 14909 / DSM 50342 / CCUG 1425 / JCM 20561 / NBRC 14159 / NCIMB 9945 / NCTC 10367 / 1577)</name>
    <name type="common">Pseudomonas alcaligenes</name>
    <dbReference type="NCBI Taxonomy" id="1215092"/>
    <lineage>
        <taxon>Bacteria</taxon>
        <taxon>Pseudomonadati</taxon>
        <taxon>Pseudomonadota</taxon>
        <taxon>Gammaproteobacteria</taxon>
        <taxon>Pseudomonadales</taxon>
        <taxon>Pseudomonadaceae</taxon>
        <taxon>Aquipseudomonas</taxon>
    </lineage>
</organism>
<evidence type="ECO:0000313" key="1">
    <source>
        <dbReference type="EMBL" id="GAD65097.1"/>
    </source>
</evidence>
<accession>U2ZVG8</accession>
<comment type="caution">
    <text evidence="1">The sequence shown here is derived from an EMBL/GenBank/DDBJ whole genome shotgun (WGS) entry which is preliminary data.</text>
</comment>
<feature type="non-terminal residue" evidence="1">
    <location>
        <position position="83"/>
    </location>
</feature>